<reference evidence="2 3" key="1">
    <citation type="journal article" date="2016" name="Genome Biol. Evol.">
        <title>Divergent and convergent evolution of fungal pathogenicity.</title>
        <authorList>
            <person name="Shang Y."/>
            <person name="Xiao G."/>
            <person name="Zheng P."/>
            <person name="Cen K."/>
            <person name="Zhan S."/>
            <person name="Wang C."/>
        </authorList>
    </citation>
    <scope>NUCLEOTIDE SEQUENCE [LARGE SCALE GENOMIC DNA]</scope>
    <source>
        <strain evidence="2 3">RCEF 1005</strain>
    </source>
</reference>
<dbReference type="EMBL" id="AZHF01000004">
    <property type="protein sequence ID" value="OAA76200.1"/>
    <property type="molecule type" value="Genomic_DNA"/>
</dbReference>
<comment type="caution">
    <text evidence="2">The sequence shown here is derived from an EMBL/GenBank/DDBJ whole genome shotgun (WGS) entry which is preliminary data.</text>
</comment>
<evidence type="ECO:0000256" key="1">
    <source>
        <dbReference type="SAM" id="MobiDB-lite"/>
    </source>
</evidence>
<dbReference type="AlphaFoldDB" id="A0A168G9I5"/>
<sequence>MSCFSSLFGRKNTHGNITFELQRPKPRYVNTANKPSSSPYPRQKPGSSRADARPRLNHTKTGFVGTSTPIRPDSPIPQWGQLVPPRRKQLPRNNYPPRTEERRRTAPSRQQQRHPKPTAPAFPPTVNTSRRGAVSGVGSNSSRHDRRQQQQQPQQQSSRRGPHSPTNAASVRLANHPKGRGKNTKAKDTPWDSACDVSRPSSGSGRGSSRENSDGISWADPPVSIPLRQHTLLDDEQDDLYLDAAAAALGRKLYRYPNIKDGRVERAVVRESFFLASEQLRARAERQLQRQELRREQQQEQQQKKKQQLRQKHQREHESLLRHAEEENVAMAAAAASPREAETVYEANMEAAAAALGRILESTKDSSIPVPARSPTRANEQAAAAALDRTLESTKGPQALVHVGGARSVSSAQSSTTASGQRSRSIISSMSNGGEFARRPTVESHVTREMELLMAHVNQEMEDHEREVRAGTYAPHRARGGRR</sequence>
<accession>A0A168G9I5</accession>
<feature type="compositionally biased region" description="Basic residues" evidence="1">
    <location>
        <begin position="304"/>
        <end position="314"/>
    </location>
</feature>
<feature type="compositionally biased region" description="Low complexity" evidence="1">
    <location>
        <begin position="149"/>
        <end position="159"/>
    </location>
</feature>
<evidence type="ECO:0000313" key="2">
    <source>
        <dbReference type="EMBL" id="OAA76200.1"/>
    </source>
</evidence>
<feature type="compositionally biased region" description="Basic and acidic residues" evidence="1">
    <location>
        <begin position="315"/>
        <end position="326"/>
    </location>
</feature>
<proteinExistence type="predicted"/>
<dbReference type="Proteomes" id="UP000076881">
    <property type="component" value="Unassembled WGS sequence"/>
</dbReference>
<feature type="compositionally biased region" description="Low complexity" evidence="1">
    <location>
        <begin position="405"/>
        <end position="425"/>
    </location>
</feature>
<feature type="region of interest" description="Disordered" evidence="1">
    <location>
        <begin position="405"/>
        <end position="444"/>
    </location>
</feature>
<evidence type="ECO:0000313" key="3">
    <source>
        <dbReference type="Proteomes" id="UP000076881"/>
    </source>
</evidence>
<name>A0A168G9I5_CORDF</name>
<protein>
    <submittedName>
        <fullName evidence="2">Uncharacterized protein</fullName>
    </submittedName>
</protein>
<feature type="region of interest" description="Disordered" evidence="1">
    <location>
        <begin position="460"/>
        <end position="483"/>
    </location>
</feature>
<feature type="region of interest" description="Disordered" evidence="1">
    <location>
        <begin position="291"/>
        <end position="335"/>
    </location>
</feature>
<feature type="compositionally biased region" description="Basic and acidic residues" evidence="1">
    <location>
        <begin position="460"/>
        <end position="469"/>
    </location>
</feature>
<feature type="compositionally biased region" description="Basic residues" evidence="1">
    <location>
        <begin position="175"/>
        <end position="184"/>
    </location>
</feature>
<feature type="region of interest" description="Disordered" evidence="1">
    <location>
        <begin position="1"/>
        <end position="222"/>
    </location>
</feature>
<organism evidence="2 3">
    <name type="scientific">Akanthomyces lecanii RCEF 1005</name>
    <dbReference type="NCBI Taxonomy" id="1081108"/>
    <lineage>
        <taxon>Eukaryota</taxon>
        <taxon>Fungi</taxon>
        <taxon>Dikarya</taxon>
        <taxon>Ascomycota</taxon>
        <taxon>Pezizomycotina</taxon>
        <taxon>Sordariomycetes</taxon>
        <taxon>Hypocreomycetidae</taxon>
        <taxon>Hypocreales</taxon>
        <taxon>Cordycipitaceae</taxon>
        <taxon>Akanthomyces</taxon>
        <taxon>Cordyceps confragosa</taxon>
    </lineage>
</organism>
<keyword evidence="3" id="KW-1185">Reference proteome</keyword>
<gene>
    <name evidence="2" type="ORF">LEL_05884</name>
</gene>
<feature type="compositionally biased region" description="Polar residues" evidence="1">
    <location>
        <begin position="30"/>
        <end position="40"/>
    </location>
</feature>